<proteinExistence type="predicted"/>
<dbReference type="EMBL" id="QXFY01002159">
    <property type="protein sequence ID" value="KAE9302020.1"/>
    <property type="molecule type" value="Genomic_DNA"/>
</dbReference>
<protein>
    <submittedName>
        <fullName evidence="1">Uncharacterized protein</fullName>
    </submittedName>
</protein>
<dbReference type="AlphaFoldDB" id="A0A6G0QTX7"/>
<organism evidence="1 2">
    <name type="scientific">Phytophthora fragariae</name>
    <dbReference type="NCBI Taxonomy" id="53985"/>
    <lineage>
        <taxon>Eukaryota</taxon>
        <taxon>Sar</taxon>
        <taxon>Stramenopiles</taxon>
        <taxon>Oomycota</taxon>
        <taxon>Peronosporomycetes</taxon>
        <taxon>Peronosporales</taxon>
        <taxon>Peronosporaceae</taxon>
        <taxon>Phytophthora</taxon>
    </lineage>
</organism>
<dbReference type="Proteomes" id="UP000486351">
    <property type="component" value="Unassembled WGS sequence"/>
</dbReference>
<evidence type="ECO:0000313" key="2">
    <source>
        <dbReference type="Proteomes" id="UP000486351"/>
    </source>
</evidence>
<evidence type="ECO:0000313" key="1">
    <source>
        <dbReference type="EMBL" id="KAE9302020.1"/>
    </source>
</evidence>
<comment type="caution">
    <text evidence="1">The sequence shown here is derived from an EMBL/GenBank/DDBJ whole genome shotgun (WGS) entry which is preliminary data.</text>
</comment>
<reference evidence="1 2" key="1">
    <citation type="submission" date="2018-09" db="EMBL/GenBank/DDBJ databases">
        <title>Genomic investigation of the strawberry pathogen Phytophthora fragariae indicates pathogenicity is determined by transcriptional variation in three key races.</title>
        <authorList>
            <person name="Adams T.M."/>
            <person name="Armitage A.D."/>
            <person name="Sobczyk M.K."/>
            <person name="Bates H.J."/>
            <person name="Dunwell J.M."/>
            <person name="Nellist C.F."/>
            <person name="Harrison R.J."/>
        </authorList>
    </citation>
    <scope>NUCLEOTIDE SEQUENCE [LARGE SCALE GENOMIC DNA]</scope>
    <source>
        <strain evidence="1 2">NOV-77</strain>
    </source>
</reference>
<name>A0A6G0QTX7_9STRA</name>
<gene>
    <name evidence="1" type="ORF">PF008_g22593</name>
</gene>
<accession>A0A6G0QTX7</accession>
<sequence>MLASPLCMFLSGKAHALSEHALRGLREKGEGGAELSRRCLTTEMARHESSKTKLKVENARNLLRAPLFAKSPAVP</sequence>